<keyword evidence="2 5" id="KW-0808">Transferase</keyword>
<gene>
    <name evidence="5" type="ORF">J2S77_002696</name>
</gene>
<dbReference type="SUPFAM" id="SSF53335">
    <property type="entry name" value="S-adenosyl-L-methionine-dependent methyltransferases"/>
    <property type="match status" value="1"/>
</dbReference>
<dbReference type="Proteomes" id="UP001224359">
    <property type="component" value="Unassembled WGS sequence"/>
</dbReference>
<dbReference type="EMBL" id="JAUSTQ010000016">
    <property type="protein sequence ID" value="MDQ0160690.1"/>
    <property type="molecule type" value="Genomic_DNA"/>
</dbReference>
<evidence type="ECO:0000256" key="1">
    <source>
        <dbReference type="ARBA" id="ARBA00022603"/>
    </source>
</evidence>
<dbReference type="EC" id="2.1.1.-" evidence="5"/>
<dbReference type="Gene3D" id="3.30.2130.30">
    <property type="match status" value="1"/>
</dbReference>
<evidence type="ECO:0000256" key="3">
    <source>
        <dbReference type="PROSITE-ProRule" id="PRU00529"/>
    </source>
</evidence>
<protein>
    <submittedName>
        <fullName evidence="5">N6-adenine-specific DNA methylase</fullName>
        <ecNumber evidence="5">2.1.1.-</ecNumber>
    </submittedName>
</protein>
<dbReference type="PROSITE" id="PS00092">
    <property type="entry name" value="N6_MTASE"/>
    <property type="match status" value="1"/>
</dbReference>
<comment type="caution">
    <text evidence="5">The sequence shown here is derived from an EMBL/GenBank/DDBJ whole genome shotgun (WGS) entry which is preliminary data.</text>
</comment>
<dbReference type="GO" id="GO:0008168">
    <property type="term" value="F:methyltransferase activity"/>
    <property type="evidence" value="ECO:0007669"/>
    <property type="project" value="UniProtKB-KW"/>
</dbReference>
<feature type="domain" description="THUMP" evidence="4">
    <location>
        <begin position="46"/>
        <end position="157"/>
    </location>
</feature>
<sequence length="377" mass="42666">MTNQLTLIATAAMGLEGLVKQELQDLGYHDLQTENGKVIFKSDFSGIARTNLWLRTADRVKVLIEEFNAYSFDELFEQTKACPWEDWLPEDAFIHVVGKSHKSKLYSVPDCQSIVKKAIVSRLQEQYHIHSRLEESGVRYKVEVAILKDRVTLSLDTTGAGLHKRGYRIDQVEAPLKETLAAALVKLTNWTPDKTLVDPFTGSGTIPIEAALIGQNIAPGFNRDFSAQEWDFLPQSIWDEALEEAEDIANYDQPLSITGSDIDHNAIEIATNNALEAGLADLIEWKQMNVKDLRPKSDVGYLIGNPPYGERLNDRDEVESLYSSLGGIMKDFPKWNVYILTAHEKFEKHYGIQASKKRKLFNGFIKADYYQFFGKKS</sequence>
<organism evidence="5 6">
    <name type="scientific">Alkalibacillus salilacus</name>
    <dbReference type="NCBI Taxonomy" id="284582"/>
    <lineage>
        <taxon>Bacteria</taxon>
        <taxon>Bacillati</taxon>
        <taxon>Bacillota</taxon>
        <taxon>Bacilli</taxon>
        <taxon>Bacillales</taxon>
        <taxon>Bacillaceae</taxon>
        <taxon>Alkalibacillus</taxon>
    </lineage>
</organism>
<dbReference type="Gene3D" id="3.40.50.150">
    <property type="entry name" value="Vaccinia Virus protein VP39"/>
    <property type="match status" value="1"/>
</dbReference>
<keyword evidence="6" id="KW-1185">Reference proteome</keyword>
<keyword evidence="3" id="KW-0694">RNA-binding</keyword>
<dbReference type="PANTHER" id="PTHR47313">
    <property type="entry name" value="RIBOSOMAL RNA LARGE SUBUNIT METHYLTRANSFERASE K/L"/>
    <property type="match status" value="1"/>
</dbReference>
<evidence type="ECO:0000313" key="5">
    <source>
        <dbReference type="EMBL" id="MDQ0160690.1"/>
    </source>
</evidence>
<dbReference type="InterPro" id="IPR004114">
    <property type="entry name" value="THUMP_dom"/>
</dbReference>
<dbReference type="InterPro" id="IPR029063">
    <property type="entry name" value="SAM-dependent_MTases_sf"/>
</dbReference>
<dbReference type="GO" id="GO:0032259">
    <property type="term" value="P:methylation"/>
    <property type="evidence" value="ECO:0007669"/>
    <property type="project" value="UniProtKB-KW"/>
</dbReference>
<keyword evidence="1 5" id="KW-0489">Methyltransferase</keyword>
<dbReference type="InterPro" id="IPR054170">
    <property type="entry name" value="RlmL_1st"/>
</dbReference>
<evidence type="ECO:0000313" key="6">
    <source>
        <dbReference type="Proteomes" id="UP001224359"/>
    </source>
</evidence>
<dbReference type="PANTHER" id="PTHR47313:SF1">
    <property type="entry name" value="RIBOSOMAL RNA LARGE SUBUNIT METHYLTRANSFERASE K_L"/>
    <property type="match status" value="1"/>
</dbReference>
<dbReference type="SMART" id="SM00981">
    <property type="entry name" value="THUMP"/>
    <property type="match status" value="1"/>
</dbReference>
<proteinExistence type="predicted"/>
<dbReference type="Pfam" id="PF22020">
    <property type="entry name" value="RlmL_1st"/>
    <property type="match status" value="1"/>
</dbReference>
<reference evidence="5 6" key="1">
    <citation type="submission" date="2023-07" db="EMBL/GenBank/DDBJ databases">
        <title>Genomic Encyclopedia of Type Strains, Phase IV (KMG-IV): sequencing the most valuable type-strain genomes for metagenomic binning, comparative biology and taxonomic classification.</title>
        <authorList>
            <person name="Goeker M."/>
        </authorList>
    </citation>
    <scope>NUCLEOTIDE SEQUENCE [LARGE SCALE GENOMIC DNA]</scope>
    <source>
        <strain evidence="5 6">DSM 16460</strain>
    </source>
</reference>
<dbReference type="Pfam" id="PF02926">
    <property type="entry name" value="THUMP"/>
    <property type="match status" value="1"/>
</dbReference>
<dbReference type="InterPro" id="IPR000241">
    <property type="entry name" value="RlmKL-like_Mtase"/>
</dbReference>
<evidence type="ECO:0000256" key="2">
    <source>
        <dbReference type="ARBA" id="ARBA00022679"/>
    </source>
</evidence>
<dbReference type="PROSITE" id="PS51165">
    <property type="entry name" value="THUMP"/>
    <property type="match status" value="1"/>
</dbReference>
<accession>A0ABT9VI95</accession>
<dbReference type="CDD" id="cd11715">
    <property type="entry name" value="THUMP_AdoMetMT"/>
    <property type="match status" value="1"/>
</dbReference>
<name>A0ABT9VI95_9BACI</name>
<dbReference type="Pfam" id="PF01170">
    <property type="entry name" value="UPF0020"/>
    <property type="match status" value="1"/>
</dbReference>
<dbReference type="InterPro" id="IPR002052">
    <property type="entry name" value="DNA_methylase_N6_adenine_CS"/>
</dbReference>
<evidence type="ECO:0000259" key="4">
    <source>
        <dbReference type="PROSITE" id="PS51165"/>
    </source>
</evidence>